<dbReference type="OrthoDB" id="9795530at2"/>
<feature type="domain" description="Sulphur oxidation protein SoxZ" evidence="1">
    <location>
        <begin position="14"/>
        <end position="102"/>
    </location>
</feature>
<evidence type="ECO:0000313" key="2">
    <source>
        <dbReference type="EMBL" id="TWI35683.1"/>
    </source>
</evidence>
<gene>
    <name evidence="2" type="ORF">IQ24_01041</name>
</gene>
<dbReference type="AlphaFoldDB" id="A0A562NU81"/>
<protein>
    <submittedName>
        <fullName evidence="2">Sulfur-oxidizing protein SoxZ</fullName>
    </submittedName>
</protein>
<dbReference type="InterPro" id="IPR014756">
    <property type="entry name" value="Ig_E-set"/>
</dbReference>
<reference evidence="2 3" key="1">
    <citation type="journal article" date="2015" name="Stand. Genomic Sci.">
        <title>Genomic Encyclopedia of Bacterial and Archaeal Type Strains, Phase III: the genomes of soil and plant-associated and newly described type strains.</title>
        <authorList>
            <person name="Whitman W.B."/>
            <person name="Woyke T."/>
            <person name="Klenk H.P."/>
            <person name="Zhou Y."/>
            <person name="Lilburn T.G."/>
            <person name="Beck B.J."/>
            <person name="De Vos P."/>
            <person name="Vandamme P."/>
            <person name="Eisen J.A."/>
            <person name="Garrity G."/>
            <person name="Hugenholtz P."/>
            <person name="Kyrpides N.C."/>
        </authorList>
    </citation>
    <scope>NUCLEOTIDE SEQUENCE [LARGE SCALE GENOMIC DNA]</scope>
    <source>
        <strain evidence="2 3">CGMCC 1.5364</strain>
    </source>
</reference>
<dbReference type="Pfam" id="PF08770">
    <property type="entry name" value="SoxZ"/>
    <property type="match status" value="1"/>
</dbReference>
<dbReference type="EMBL" id="VLKU01000003">
    <property type="protein sequence ID" value="TWI35683.1"/>
    <property type="molecule type" value="Genomic_DNA"/>
</dbReference>
<dbReference type="SUPFAM" id="SSF81296">
    <property type="entry name" value="E set domains"/>
    <property type="match status" value="1"/>
</dbReference>
<dbReference type="Gene3D" id="2.60.40.10">
    <property type="entry name" value="Immunoglobulins"/>
    <property type="match status" value="1"/>
</dbReference>
<dbReference type="Proteomes" id="UP000316225">
    <property type="component" value="Unassembled WGS sequence"/>
</dbReference>
<comment type="caution">
    <text evidence="2">The sequence shown here is derived from an EMBL/GenBank/DDBJ whole genome shotgun (WGS) entry which is preliminary data.</text>
</comment>
<organism evidence="2 3">
    <name type="scientific">Paracoccus sulfuroxidans</name>
    <dbReference type="NCBI Taxonomy" id="384678"/>
    <lineage>
        <taxon>Bacteria</taxon>
        <taxon>Pseudomonadati</taxon>
        <taxon>Pseudomonadota</taxon>
        <taxon>Alphaproteobacteria</taxon>
        <taxon>Rhodobacterales</taxon>
        <taxon>Paracoccaceae</taxon>
        <taxon>Paracoccus</taxon>
    </lineage>
</organism>
<dbReference type="InterPro" id="IPR014880">
    <property type="entry name" value="SoxZ_dom"/>
</dbReference>
<keyword evidence="3" id="KW-1185">Reference proteome</keyword>
<dbReference type="InterPro" id="IPR013783">
    <property type="entry name" value="Ig-like_fold"/>
</dbReference>
<name>A0A562NU81_9RHOB</name>
<proteinExistence type="predicted"/>
<sequence length="109" mass="12431">MTTTPPRIWMSNETPQQGEIVRVRTQVAHVMESGFRLDAAGQIMPRQMMTRFEARLDDALLLTWLPEIGIAQNPYLEFTFKAQASGLLRLLWVDDSGTEIRAERQVTLA</sequence>
<evidence type="ECO:0000259" key="1">
    <source>
        <dbReference type="Pfam" id="PF08770"/>
    </source>
</evidence>
<dbReference type="RefSeq" id="WP_145396755.1">
    <property type="nucleotide sequence ID" value="NZ_VLKU01000003.1"/>
</dbReference>
<evidence type="ECO:0000313" key="3">
    <source>
        <dbReference type="Proteomes" id="UP000316225"/>
    </source>
</evidence>
<accession>A0A562NU81</accession>